<dbReference type="Gene3D" id="1.10.3720.10">
    <property type="entry name" value="MetI-like"/>
    <property type="match status" value="1"/>
</dbReference>
<feature type="domain" description="ABC transmembrane type-1" evidence="8">
    <location>
        <begin position="103"/>
        <end position="317"/>
    </location>
</feature>
<organism evidence="9 10">
    <name type="scientific">Acetoanaerobium noterae</name>
    <dbReference type="NCBI Taxonomy" id="745369"/>
    <lineage>
        <taxon>Bacteria</taxon>
        <taxon>Bacillati</taxon>
        <taxon>Bacillota</taxon>
        <taxon>Clostridia</taxon>
        <taxon>Peptostreptococcales</taxon>
        <taxon>Filifactoraceae</taxon>
        <taxon>Acetoanaerobium</taxon>
    </lineage>
</organism>
<keyword evidence="6 7" id="KW-0472">Membrane</keyword>
<comment type="subcellular location">
    <subcellularLocation>
        <location evidence="1 7">Cell membrane</location>
        <topology evidence="1 7">Multi-pass membrane protein</topology>
    </subcellularLocation>
</comment>
<dbReference type="GO" id="GO:0005886">
    <property type="term" value="C:plasma membrane"/>
    <property type="evidence" value="ECO:0007669"/>
    <property type="project" value="UniProtKB-SubCell"/>
</dbReference>
<feature type="transmembrane region" description="Helical" evidence="7">
    <location>
        <begin position="107"/>
        <end position="130"/>
    </location>
</feature>
<dbReference type="SUPFAM" id="SSF161098">
    <property type="entry name" value="MetI-like"/>
    <property type="match status" value="1"/>
</dbReference>
<keyword evidence="10" id="KW-1185">Reference proteome</keyword>
<accession>A0A1T5BDL4</accession>
<feature type="transmembrane region" description="Helical" evidence="7">
    <location>
        <begin position="142"/>
        <end position="171"/>
    </location>
</feature>
<protein>
    <submittedName>
        <fullName evidence="9">Peptide/nickel transport system permease protein</fullName>
    </submittedName>
</protein>
<proteinExistence type="inferred from homology"/>
<evidence type="ECO:0000313" key="10">
    <source>
        <dbReference type="Proteomes" id="UP000243406"/>
    </source>
</evidence>
<dbReference type="OrthoDB" id="9773221at2"/>
<keyword evidence="2 7" id="KW-0813">Transport</keyword>
<evidence type="ECO:0000259" key="8">
    <source>
        <dbReference type="PROSITE" id="PS50928"/>
    </source>
</evidence>
<dbReference type="PROSITE" id="PS50928">
    <property type="entry name" value="ABC_TM1"/>
    <property type="match status" value="1"/>
</dbReference>
<dbReference type="Proteomes" id="UP000243406">
    <property type="component" value="Unassembled WGS sequence"/>
</dbReference>
<feature type="transmembrane region" description="Helical" evidence="7">
    <location>
        <begin position="294"/>
        <end position="317"/>
    </location>
</feature>
<dbReference type="AlphaFoldDB" id="A0A1T5BDL4"/>
<dbReference type="GO" id="GO:0055085">
    <property type="term" value="P:transmembrane transport"/>
    <property type="evidence" value="ECO:0007669"/>
    <property type="project" value="InterPro"/>
</dbReference>
<keyword evidence="3" id="KW-1003">Cell membrane</keyword>
<comment type="similarity">
    <text evidence="7">Belongs to the binding-protein-dependent transport system permease family.</text>
</comment>
<evidence type="ECO:0000256" key="5">
    <source>
        <dbReference type="ARBA" id="ARBA00022989"/>
    </source>
</evidence>
<dbReference type="InterPro" id="IPR045621">
    <property type="entry name" value="BPD_transp_1_N"/>
</dbReference>
<gene>
    <name evidence="9" type="ORF">SAMN02745120_1527</name>
</gene>
<keyword evidence="5 7" id="KW-1133">Transmembrane helix</keyword>
<dbReference type="InterPro" id="IPR000515">
    <property type="entry name" value="MetI-like"/>
</dbReference>
<dbReference type="Pfam" id="PF00528">
    <property type="entry name" value="BPD_transp_1"/>
    <property type="match status" value="1"/>
</dbReference>
<name>A0A1T5BDL4_9FIRM</name>
<evidence type="ECO:0000256" key="3">
    <source>
        <dbReference type="ARBA" id="ARBA00022475"/>
    </source>
</evidence>
<dbReference type="RefSeq" id="WP_079589404.1">
    <property type="nucleotide sequence ID" value="NZ_FUYN01000003.1"/>
</dbReference>
<sequence length="330" mass="36144">MNNNSVLTFIIKKVIRFTSLLFALCALSFVLISNSPIDPVKAYIGADMMNVGPEQRAKIEQYWGLDKPAHEQFLSWASAVARGDLGDSKIYRRPVIEIISERFTASLLLMGTAWTISGILGFILGIVSAVKKGSWIDKVIKWYCFILASTPTFWLGLLLLIVFVVWLGILPIGLAVPAGVLKTDVTLADKFMHFILPALTLSILGVANMAMHTRTKLIEVLNSDYVLFAKARGESDWEIVKNHGIRNTALPAITLQFAYFGELFGGSILAEKIFSYPGLGSAITEAGLRGDVPLLLGIVLFSAIFVFSGNLIADILYKVVDPRMRGISAS</sequence>
<evidence type="ECO:0000256" key="6">
    <source>
        <dbReference type="ARBA" id="ARBA00023136"/>
    </source>
</evidence>
<evidence type="ECO:0000256" key="4">
    <source>
        <dbReference type="ARBA" id="ARBA00022692"/>
    </source>
</evidence>
<reference evidence="10" key="1">
    <citation type="submission" date="2017-02" db="EMBL/GenBank/DDBJ databases">
        <authorList>
            <person name="Varghese N."/>
            <person name="Submissions S."/>
        </authorList>
    </citation>
    <scope>NUCLEOTIDE SEQUENCE [LARGE SCALE GENOMIC DNA]</scope>
    <source>
        <strain evidence="10">ATCC 35199</strain>
    </source>
</reference>
<evidence type="ECO:0000256" key="7">
    <source>
        <dbReference type="RuleBase" id="RU363032"/>
    </source>
</evidence>
<evidence type="ECO:0000256" key="2">
    <source>
        <dbReference type="ARBA" id="ARBA00022448"/>
    </source>
</evidence>
<evidence type="ECO:0000313" key="9">
    <source>
        <dbReference type="EMBL" id="SKB44933.1"/>
    </source>
</evidence>
<dbReference type="PANTHER" id="PTHR43163">
    <property type="entry name" value="DIPEPTIDE TRANSPORT SYSTEM PERMEASE PROTEIN DPPB-RELATED"/>
    <property type="match status" value="1"/>
</dbReference>
<dbReference type="InterPro" id="IPR035906">
    <property type="entry name" value="MetI-like_sf"/>
</dbReference>
<keyword evidence="4 7" id="KW-0812">Transmembrane</keyword>
<dbReference type="Pfam" id="PF19300">
    <property type="entry name" value="BPD_transp_1_N"/>
    <property type="match status" value="1"/>
</dbReference>
<dbReference type="EMBL" id="FUYN01000003">
    <property type="protein sequence ID" value="SKB44933.1"/>
    <property type="molecule type" value="Genomic_DNA"/>
</dbReference>
<dbReference type="PANTHER" id="PTHR43163:SF6">
    <property type="entry name" value="DIPEPTIDE TRANSPORT SYSTEM PERMEASE PROTEIN DPPB-RELATED"/>
    <property type="match status" value="1"/>
</dbReference>
<dbReference type="CDD" id="cd06261">
    <property type="entry name" value="TM_PBP2"/>
    <property type="match status" value="1"/>
</dbReference>
<evidence type="ECO:0000256" key="1">
    <source>
        <dbReference type="ARBA" id="ARBA00004651"/>
    </source>
</evidence>
<feature type="transmembrane region" description="Helical" evidence="7">
    <location>
        <begin position="191"/>
        <end position="211"/>
    </location>
</feature>